<feature type="transmembrane region" description="Helical" evidence="7">
    <location>
        <begin position="351"/>
        <end position="368"/>
    </location>
</feature>
<feature type="transmembrane region" description="Helical" evidence="7">
    <location>
        <begin position="432"/>
        <end position="452"/>
    </location>
</feature>
<evidence type="ECO:0000256" key="2">
    <source>
        <dbReference type="ARBA" id="ARBA00022448"/>
    </source>
</evidence>
<feature type="transmembrane region" description="Helical" evidence="7">
    <location>
        <begin position="120"/>
        <end position="139"/>
    </location>
</feature>
<sequence>MWPVDIAQRWRWLFAPTSADLGFAVRTSAAAILSLLIAMWMELDSPAWAPLTVWVVATASRGETLSKARWRLVGTGIGCCMGVGLIAAFPQETGLFFIGLALWIGLCCGFATFFGGYRRYGFLVASFTSVIVSTGAIHQPDDVFSVAIARGTYIVLGIVCEAALAAMFLPTVRDQARQRLLMRLDQITAEVSRRVNDIHAGAGDIDAEQQLLASIIAANARIEYDVLEMGAGARRQGDHARGALACLLGALARARGGAPHEDIGKGLAEAHAHIQTISSPRRGDRFTFRTRSPRDKVEALYNALRAITGIIGAWLLWEITAWPSGTTFVAYVALVYGLLDTREIPALASSGFFRGALWCAAVAAFYVFRVVPAVTSPECLACLLAVPAIAGGLAARNPALVNHAFSFNMFLPVLIGPSNLMRYDEVSFLNTTGAFLGAVLFARLTFGVVLPFRADDHLMRTARWVDRRLGTVARDPGMSVHRWLSENADSMVRAARMCQRVPPDVMRQAMARHLQAMVLGMWVIELRDIANDPHTPAPTRKRLRVFLRTWTRAPLVAVQNAAMIAHNLQRHTQANPAAITALNGVARSTFFAPQDPLAATESEE</sequence>
<evidence type="ECO:0000256" key="7">
    <source>
        <dbReference type="SAM" id="Phobius"/>
    </source>
</evidence>
<feature type="transmembrane region" description="Helical" evidence="7">
    <location>
        <begin position="95"/>
        <end position="113"/>
    </location>
</feature>
<evidence type="ECO:0000256" key="1">
    <source>
        <dbReference type="ARBA" id="ARBA00004651"/>
    </source>
</evidence>
<dbReference type="InterPro" id="IPR006726">
    <property type="entry name" value="PHBA_efflux_AaeB/fusaric-R"/>
</dbReference>
<keyword evidence="6 7" id="KW-0472">Membrane</keyword>
<dbReference type="AlphaFoldDB" id="A0A939HK98"/>
<evidence type="ECO:0000256" key="3">
    <source>
        <dbReference type="ARBA" id="ARBA00022475"/>
    </source>
</evidence>
<protein>
    <submittedName>
        <fullName evidence="8">FUSC family protein</fullName>
    </submittedName>
</protein>
<proteinExistence type="predicted"/>
<evidence type="ECO:0000256" key="6">
    <source>
        <dbReference type="ARBA" id="ARBA00023136"/>
    </source>
</evidence>
<evidence type="ECO:0000313" key="9">
    <source>
        <dbReference type="Proteomes" id="UP000664073"/>
    </source>
</evidence>
<gene>
    <name evidence="8" type="ORF">J2D77_03880</name>
</gene>
<dbReference type="Proteomes" id="UP000664073">
    <property type="component" value="Unassembled WGS sequence"/>
</dbReference>
<dbReference type="Pfam" id="PF04632">
    <property type="entry name" value="FUSC"/>
    <property type="match status" value="2"/>
</dbReference>
<feature type="transmembrane region" description="Helical" evidence="7">
    <location>
        <begin position="322"/>
        <end position="339"/>
    </location>
</feature>
<keyword evidence="4 7" id="KW-0812">Transmembrane</keyword>
<dbReference type="GO" id="GO:0005886">
    <property type="term" value="C:plasma membrane"/>
    <property type="evidence" value="ECO:0007669"/>
    <property type="project" value="UniProtKB-SubCell"/>
</dbReference>
<feature type="transmembrane region" description="Helical" evidence="7">
    <location>
        <begin position="374"/>
        <end position="393"/>
    </location>
</feature>
<evidence type="ECO:0000256" key="5">
    <source>
        <dbReference type="ARBA" id="ARBA00022989"/>
    </source>
</evidence>
<name>A0A939HK98_9PROT</name>
<evidence type="ECO:0000256" key="4">
    <source>
        <dbReference type="ARBA" id="ARBA00022692"/>
    </source>
</evidence>
<organism evidence="8 9">
    <name type="scientific">Acetobacter garciniae</name>
    <dbReference type="NCBI Taxonomy" id="2817435"/>
    <lineage>
        <taxon>Bacteria</taxon>
        <taxon>Pseudomonadati</taxon>
        <taxon>Pseudomonadota</taxon>
        <taxon>Alphaproteobacteria</taxon>
        <taxon>Acetobacterales</taxon>
        <taxon>Acetobacteraceae</taxon>
        <taxon>Acetobacter</taxon>
    </lineage>
</organism>
<comment type="caution">
    <text evidence="8">The sequence shown here is derived from an EMBL/GenBank/DDBJ whole genome shotgun (WGS) entry which is preliminary data.</text>
</comment>
<dbReference type="PANTHER" id="PTHR30509">
    <property type="entry name" value="P-HYDROXYBENZOIC ACID EFFLUX PUMP SUBUNIT-RELATED"/>
    <property type="match status" value="1"/>
</dbReference>
<keyword evidence="9" id="KW-1185">Reference proteome</keyword>
<feature type="transmembrane region" description="Helical" evidence="7">
    <location>
        <begin position="151"/>
        <end position="172"/>
    </location>
</feature>
<dbReference type="PANTHER" id="PTHR30509:SF9">
    <property type="entry name" value="MULTIDRUG RESISTANCE PROTEIN MDTO"/>
    <property type="match status" value="1"/>
</dbReference>
<accession>A0A939HK98</accession>
<feature type="transmembrane region" description="Helical" evidence="7">
    <location>
        <begin position="72"/>
        <end position="89"/>
    </location>
</feature>
<keyword evidence="3" id="KW-1003">Cell membrane</keyword>
<comment type="subcellular location">
    <subcellularLocation>
        <location evidence="1">Cell membrane</location>
        <topology evidence="1">Multi-pass membrane protein</topology>
    </subcellularLocation>
</comment>
<dbReference type="EMBL" id="JAFVMH010000001">
    <property type="protein sequence ID" value="MBO1324300.1"/>
    <property type="molecule type" value="Genomic_DNA"/>
</dbReference>
<keyword evidence="5 7" id="KW-1133">Transmembrane helix</keyword>
<dbReference type="GO" id="GO:0022857">
    <property type="term" value="F:transmembrane transporter activity"/>
    <property type="evidence" value="ECO:0007669"/>
    <property type="project" value="InterPro"/>
</dbReference>
<evidence type="ECO:0000313" key="8">
    <source>
        <dbReference type="EMBL" id="MBO1324300.1"/>
    </source>
</evidence>
<reference evidence="8" key="1">
    <citation type="submission" date="2021-03" db="EMBL/GenBank/DDBJ databases">
        <title>The complete genome sequence of Acetobacter sp. TBRC 12339.</title>
        <authorList>
            <person name="Charoenyingcharoen P."/>
            <person name="Yukphan P."/>
        </authorList>
    </citation>
    <scope>NUCLEOTIDE SEQUENCE</scope>
    <source>
        <strain evidence="8">TBRC 12339</strain>
    </source>
</reference>
<keyword evidence="2" id="KW-0813">Transport</keyword>